<dbReference type="InterPro" id="IPR010905">
    <property type="entry name" value="Glyco_hydro_88"/>
</dbReference>
<organism evidence="5 6">
    <name type="scientific">Terrimonas ginsenosidimutans</name>
    <dbReference type="NCBI Taxonomy" id="2908004"/>
    <lineage>
        <taxon>Bacteria</taxon>
        <taxon>Pseudomonadati</taxon>
        <taxon>Bacteroidota</taxon>
        <taxon>Chitinophagia</taxon>
        <taxon>Chitinophagales</taxon>
        <taxon>Chitinophagaceae</taxon>
        <taxon>Terrimonas</taxon>
    </lineage>
</organism>
<dbReference type="Pfam" id="PF25275">
    <property type="entry name" value="Golvesin_C"/>
    <property type="match status" value="1"/>
</dbReference>
<keyword evidence="1" id="KW-0378">Hydrolase</keyword>
<dbReference type="RefSeq" id="WP_237875076.1">
    <property type="nucleotide sequence ID" value="NZ_JAKLTR010000014.1"/>
</dbReference>
<dbReference type="SUPFAM" id="SSF48208">
    <property type="entry name" value="Six-hairpin glycosidases"/>
    <property type="match status" value="1"/>
</dbReference>
<keyword evidence="3" id="KW-0732">Signal</keyword>
<accession>A0ABS9KW52</accession>
<feature type="signal peptide" evidence="3">
    <location>
        <begin position="1"/>
        <end position="27"/>
    </location>
</feature>
<keyword evidence="6" id="KW-1185">Reference proteome</keyword>
<dbReference type="PANTHER" id="PTHR36845:SF1">
    <property type="entry name" value="HYDROLASE, PUTATIVE (AFU_ORTHOLOGUE AFUA_7G05090)-RELATED"/>
    <property type="match status" value="1"/>
</dbReference>
<sequence length="1120" mass="124344">MKKNLKKRLRMSFMPAMASMLMTGVSAQDQAVEITAVTSKVESHLASMVASHKDVSRFPRSIKEDGSLHTVKSSDWTSGFFPGTLWYTYELTKDNKWKELAAEWSKTLEKEKLNKTTHDLGFMLYCPFGNGYRLTNDPAYKETLLQGAASLSSRYHAKTKTIRSWDKPGYQFPVIIDNMMNLELLFWATQVSGDSSYYKIAVAHADQTMKNHFRKDNSSYHVVDYDTITGQPVRKITHQGYSDESAWARGQAWGLYGYTVAYRFTHAKRYLHMAEKIASFYLNHPKLPKDKVPYWDFNAPVTSNTPRDASAAAIVSAALLELADYSAANKKRYQEAAGMMLKSLSSPAYLAELGTNQHFILKHSTGHLPHKSEIDVPINYADYYFVEALLRYKNANANERELPRMNANTAIKDGKMNKVEGREADVIVYTANPGGIMAAIGAAREGASVLLIEPTAHVGGIVAQGGLVVTDIGNHTTIGGLSKEFMKRAADYYREKYGENSAQFKASIIDGLPGASFEPKVAEEIFEKMIAEYPSIKIVRNTELVNVNKNGKEIKSIVCRDISGNSRVSLEGKVFIDASYTGDLVAKAGVDFLLGTDGKNVFNEPSVPQRSSAAIQAFNYRVTMTNDPANRVMVEKPVGYDPADYSIRLAGLLKDSTSRVFKSYWKVPNKKIDANIADMPGVNWSYPSADYSDRKKTEQMHRKNSLGYIYFLQNDPQVPLRIRTEANEWGLAKDEFTDNGNFPRHIYIREGRRLNGAYVMRQQDLQVDRKKDDAIALGSYSMDSHATMVTKKSDGTMAYTGGGLWEPVKAYEIPYRALVPKASQSVNLLVPVCLSASHLAWTSLRMEPVFMMTGEAAGIAAAMASSNKIAAQNVQASTLREKLQKAGAIINLLPETVADFDWSPKQPRVGETVTFTFKQTPGNQKAVKYYWDFDGDGVVDAGNAIEKRVMKMEKAHLVSLVVEDSAGKKSQPIAKTIPVGTALAGDIQIDSEDDKHVTVKLVKKSIAQTPFWGTYFHTDGNLMKGSSYASYDAPIKKSGKYAVYVSSIPGNGRSANTLVEVKHAKGTEKIYIDQRKAGPLFGLIPLGVFEFEAGGVANVTIFNNDPDKYILYDVARWVLE</sequence>
<dbReference type="Pfam" id="PF12831">
    <property type="entry name" value="FAD_oxidored"/>
    <property type="match status" value="1"/>
</dbReference>
<proteinExistence type="inferred from homology"/>
<feature type="chain" id="PRO_5046505464" evidence="3">
    <location>
        <begin position="28"/>
        <end position="1120"/>
    </location>
</feature>
<protein>
    <submittedName>
        <fullName evidence="5">FAD-dependent oxidoreductase</fullName>
    </submittedName>
</protein>
<gene>
    <name evidence="5" type="ORF">LZZ85_19715</name>
</gene>
<comment type="caution">
    <text evidence="5">The sequence shown here is derived from an EMBL/GenBank/DDBJ whole genome shotgun (WGS) entry which is preliminary data.</text>
</comment>
<evidence type="ECO:0000256" key="2">
    <source>
        <dbReference type="ARBA" id="ARBA00038358"/>
    </source>
</evidence>
<dbReference type="Gene3D" id="2.60.40.10">
    <property type="entry name" value="Immunoglobulins"/>
    <property type="match status" value="1"/>
</dbReference>
<dbReference type="SUPFAM" id="SSF51905">
    <property type="entry name" value="FAD/NAD(P)-binding domain"/>
    <property type="match status" value="1"/>
</dbReference>
<dbReference type="InterPro" id="IPR035986">
    <property type="entry name" value="PKD_dom_sf"/>
</dbReference>
<feature type="domain" description="Golvesin/Xly CBD-like" evidence="4">
    <location>
        <begin position="1004"/>
        <end position="1113"/>
    </location>
</feature>
<dbReference type="InterPro" id="IPR012341">
    <property type="entry name" value="6hp_glycosidase-like_sf"/>
</dbReference>
<dbReference type="InterPro" id="IPR013783">
    <property type="entry name" value="Ig-like_fold"/>
</dbReference>
<dbReference type="EMBL" id="JAKLTR010000014">
    <property type="protein sequence ID" value="MCG2616538.1"/>
    <property type="molecule type" value="Genomic_DNA"/>
</dbReference>
<dbReference type="Gene3D" id="3.50.50.60">
    <property type="entry name" value="FAD/NAD(P)-binding domain"/>
    <property type="match status" value="1"/>
</dbReference>
<dbReference type="PANTHER" id="PTHR36845">
    <property type="entry name" value="HYDROLASE, PUTATIVE (AFU_ORTHOLOGUE AFUA_7G05090)-RELATED"/>
    <property type="match status" value="1"/>
</dbReference>
<comment type="similarity">
    <text evidence="2">Belongs to the glycosyl hydrolase 88 family.</text>
</comment>
<dbReference type="InterPro" id="IPR008928">
    <property type="entry name" value="6-hairpin_glycosidase_sf"/>
</dbReference>
<dbReference type="InterPro" id="IPR052369">
    <property type="entry name" value="UG_Glycosaminoglycan_Hydrolase"/>
</dbReference>
<evidence type="ECO:0000313" key="6">
    <source>
        <dbReference type="Proteomes" id="UP001165367"/>
    </source>
</evidence>
<dbReference type="InterPro" id="IPR036188">
    <property type="entry name" value="FAD/NAD-bd_sf"/>
</dbReference>
<dbReference type="Gene3D" id="1.50.10.10">
    <property type="match status" value="1"/>
</dbReference>
<dbReference type="Pfam" id="PF07470">
    <property type="entry name" value="Glyco_hydro_88"/>
    <property type="match status" value="1"/>
</dbReference>
<dbReference type="InterPro" id="IPR033803">
    <property type="entry name" value="CBD-like_Golvesin-Xly"/>
</dbReference>
<dbReference type="Proteomes" id="UP001165367">
    <property type="component" value="Unassembled WGS sequence"/>
</dbReference>
<evidence type="ECO:0000256" key="3">
    <source>
        <dbReference type="SAM" id="SignalP"/>
    </source>
</evidence>
<reference evidence="5" key="1">
    <citation type="submission" date="2022-01" db="EMBL/GenBank/DDBJ databases">
        <authorList>
            <person name="Jo J.-H."/>
            <person name="Im W.-T."/>
        </authorList>
    </citation>
    <scope>NUCLEOTIDE SEQUENCE</scope>
    <source>
        <strain evidence="5">NA20</strain>
    </source>
</reference>
<name>A0ABS9KW52_9BACT</name>
<evidence type="ECO:0000259" key="4">
    <source>
        <dbReference type="Pfam" id="PF25275"/>
    </source>
</evidence>
<evidence type="ECO:0000256" key="1">
    <source>
        <dbReference type="ARBA" id="ARBA00022801"/>
    </source>
</evidence>
<evidence type="ECO:0000313" key="5">
    <source>
        <dbReference type="EMBL" id="MCG2616538.1"/>
    </source>
</evidence>
<dbReference type="SUPFAM" id="SSF49299">
    <property type="entry name" value="PKD domain"/>
    <property type="match status" value="1"/>
</dbReference>